<feature type="transmembrane region" description="Helical" evidence="2">
    <location>
        <begin position="602"/>
        <end position="620"/>
    </location>
</feature>
<sequence>MDGASARLQCEFNASPCAATARSTTHNAAMENAIFLRWLQEKREDALSDWRRLRRRVLNEHLNSDRVEKEMSFFKSKYGRYYEQINIHQAPHVQAPWAAEKNTTELPKDEQRDGRDNICSQSHCRQRVPQSGSFLDSSHPQCGVCGANIDVVRYNQCVAEGDTIVHCNACNYDICFKCGRAQCERVCKAYDRTVGLPPSDRLVQATVFNCWSCGTDQEATRRMKNGSAQQKGKKLHAFRCGECTTKICVDCAKPVTYPFDPDYGFFPNLWYKFYDNIWDPPDAYGGFEKYLRREHRLGISKFDVEDLYTPGFHVDPDDEDTTLYSYVAPKKDKNQEGTSSSTPAGAQGHTPGPRSPTPGAHGCTVNADKETDPGVARRIKRANVRIGRECRVRRVDFGHSTPPPQGYDDGWFSQNNLVLYELSCKWSETYFAKRNLPESYNDRTWFTRLNAQFIQYANLVAHEDIFFGPKFNDKVDGWEHIIRDRKNRKWLIVGMLAQIIEKKIYVELLFGATAKEEKHLNQQDNDYIVNDGYQRAAARSHEINMVMGGKAVPDLFWEKVDSLTAYTANILQELFALTNIMDEGNDLTKYEKLKLKRNNDIAFMYAELHFIIAHAAYFHVCMRRSSSIFHFLSATPAARMDYPIEGQACYELYKLSKEEAERREKVESVKTKAELTELSSQPEYTEKEQSIRKLKLHHRFEAHHRLRGAKVKFAVWPMITRYRPENIGQPIVRPTRGLRFDDNDVPSQDEIESGEGQRIVEIGKCLVVYYQGIIYPKDKSTTSENFEADGSPLLYYLSTEKPAQTTEAWKRTGSRKFLFRLVAAGAIFLTYLLRTWILGHWNALLTIVLAASIAIIYHIFFRTLFGGALEAGMLSIVLIFATLLGDTGISIWLYQWIGAFLSNLGWKYTVLLEIGTALLAVAARNFDPRLRDTWNTIFGITTVLCLGTLFYNNALMGQAYVNAIGRWIMSSLSLGMDHLIEMKDRLSLTQPGVVISLGRQDPSRYLTGKVVIS</sequence>
<dbReference type="RefSeq" id="XP_045961217.1">
    <property type="nucleotide sequence ID" value="XM_046109072.1"/>
</dbReference>
<dbReference type="EMBL" id="JAGPXC010000002">
    <property type="protein sequence ID" value="KAH6656983.1"/>
    <property type="molecule type" value="Genomic_DNA"/>
</dbReference>
<dbReference type="AlphaFoldDB" id="A0A9P8URF3"/>
<name>A0A9P8URF3_9PEZI</name>
<evidence type="ECO:0000313" key="3">
    <source>
        <dbReference type="EMBL" id="KAH6656983.1"/>
    </source>
</evidence>
<keyword evidence="2" id="KW-0812">Transmembrane</keyword>
<feature type="transmembrane region" description="Helical" evidence="2">
    <location>
        <begin position="843"/>
        <end position="861"/>
    </location>
</feature>
<dbReference type="Proteomes" id="UP000758603">
    <property type="component" value="Unassembled WGS sequence"/>
</dbReference>
<keyword evidence="2" id="KW-1133">Transmembrane helix</keyword>
<proteinExistence type="predicted"/>
<evidence type="ECO:0000256" key="1">
    <source>
        <dbReference type="SAM" id="MobiDB-lite"/>
    </source>
</evidence>
<comment type="caution">
    <text evidence="3">The sequence shown here is derived from an EMBL/GenBank/DDBJ whole genome shotgun (WGS) entry which is preliminary data.</text>
</comment>
<accession>A0A9P8URF3</accession>
<reference evidence="3" key="1">
    <citation type="journal article" date="2021" name="Nat. Commun.">
        <title>Genetic determinants of endophytism in the Arabidopsis root mycobiome.</title>
        <authorList>
            <person name="Mesny F."/>
            <person name="Miyauchi S."/>
            <person name="Thiergart T."/>
            <person name="Pickel B."/>
            <person name="Atanasova L."/>
            <person name="Karlsson M."/>
            <person name="Huettel B."/>
            <person name="Barry K.W."/>
            <person name="Haridas S."/>
            <person name="Chen C."/>
            <person name="Bauer D."/>
            <person name="Andreopoulos W."/>
            <person name="Pangilinan J."/>
            <person name="LaButti K."/>
            <person name="Riley R."/>
            <person name="Lipzen A."/>
            <person name="Clum A."/>
            <person name="Drula E."/>
            <person name="Henrissat B."/>
            <person name="Kohler A."/>
            <person name="Grigoriev I.V."/>
            <person name="Martin F.M."/>
            <person name="Hacquard S."/>
        </authorList>
    </citation>
    <scope>NUCLEOTIDE SEQUENCE</scope>
    <source>
        <strain evidence="3">MPI-SDFR-AT-0073</strain>
    </source>
</reference>
<keyword evidence="4" id="KW-1185">Reference proteome</keyword>
<protein>
    <submittedName>
        <fullName evidence="3">Uncharacterized protein</fullName>
    </submittedName>
</protein>
<feature type="transmembrane region" description="Helical" evidence="2">
    <location>
        <begin position="873"/>
        <end position="894"/>
    </location>
</feature>
<evidence type="ECO:0000256" key="2">
    <source>
        <dbReference type="SAM" id="Phobius"/>
    </source>
</evidence>
<dbReference type="GeneID" id="70137963"/>
<feature type="transmembrane region" description="Helical" evidence="2">
    <location>
        <begin position="933"/>
        <end position="951"/>
    </location>
</feature>
<feature type="region of interest" description="Disordered" evidence="1">
    <location>
        <begin position="329"/>
        <end position="378"/>
    </location>
</feature>
<gene>
    <name evidence="3" type="ORF">BKA67DRAFT_688357</name>
</gene>
<feature type="transmembrane region" description="Helical" evidence="2">
    <location>
        <begin position="817"/>
        <end position="837"/>
    </location>
</feature>
<keyword evidence="2" id="KW-0472">Membrane</keyword>
<evidence type="ECO:0000313" key="4">
    <source>
        <dbReference type="Proteomes" id="UP000758603"/>
    </source>
</evidence>
<organism evidence="3 4">
    <name type="scientific">Truncatella angustata</name>
    <dbReference type="NCBI Taxonomy" id="152316"/>
    <lineage>
        <taxon>Eukaryota</taxon>
        <taxon>Fungi</taxon>
        <taxon>Dikarya</taxon>
        <taxon>Ascomycota</taxon>
        <taxon>Pezizomycotina</taxon>
        <taxon>Sordariomycetes</taxon>
        <taxon>Xylariomycetidae</taxon>
        <taxon>Amphisphaeriales</taxon>
        <taxon>Sporocadaceae</taxon>
        <taxon>Truncatella</taxon>
    </lineage>
</organism>
<dbReference type="OrthoDB" id="4749307at2759"/>